<proteinExistence type="predicted"/>
<feature type="coiled-coil region" evidence="1">
    <location>
        <begin position="351"/>
        <end position="378"/>
    </location>
</feature>
<comment type="caution">
    <text evidence="2">The sequence shown here is derived from an EMBL/GenBank/DDBJ whole genome shotgun (WGS) entry which is preliminary data.</text>
</comment>
<reference evidence="2" key="1">
    <citation type="submission" date="2022-08" db="EMBL/GenBank/DDBJ databases">
        <title>Novel Bdellovibrio Species Isolated from Svalbard: Designation Bdellovibrio svalbardensis.</title>
        <authorList>
            <person name="Mitchell R.J."/>
            <person name="Choi S.Y."/>
        </authorList>
    </citation>
    <scope>NUCLEOTIDE SEQUENCE</scope>
    <source>
        <strain evidence="2">PAP01</strain>
    </source>
</reference>
<organism evidence="2 3">
    <name type="scientific">Bdellovibrio svalbardensis</name>
    <dbReference type="NCBI Taxonomy" id="2972972"/>
    <lineage>
        <taxon>Bacteria</taxon>
        <taxon>Pseudomonadati</taxon>
        <taxon>Bdellovibrionota</taxon>
        <taxon>Bdellovibrionia</taxon>
        <taxon>Bdellovibrionales</taxon>
        <taxon>Pseudobdellovibrionaceae</taxon>
        <taxon>Bdellovibrio</taxon>
    </lineage>
</organism>
<protein>
    <submittedName>
        <fullName evidence="2">Uncharacterized protein</fullName>
    </submittedName>
</protein>
<name>A0ABT6DLV7_9BACT</name>
<evidence type="ECO:0000256" key="1">
    <source>
        <dbReference type="SAM" id="Coils"/>
    </source>
</evidence>
<accession>A0ABT6DLV7</accession>
<gene>
    <name evidence="2" type="ORF">NWE73_13985</name>
</gene>
<keyword evidence="1" id="KW-0175">Coiled coil</keyword>
<dbReference type="EMBL" id="JANRMI010000004">
    <property type="protein sequence ID" value="MDG0817487.1"/>
    <property type="molecule type" value="Genomic_DNA"/>
</dbReference>
<evidence type="ECO:0000313" key="3">
    <source>
        <dbReference type="Proteomes" id="UP001152321"/>
    </source>
</evidence>
<dbReference type="Proteomes" id="UP001152321">
    <property type="component" value="Unassembled WGS sequence"/>
</dbReference>
<feature type="coiled-coil region" evidence="1">
    <location>
        <begin position="105"/>
        <end position="325"/>
    </location>
</feature>
<keyword evidence="3" id="KW-1185">Reference proteome</keyword>
<evidence type="ECO:0000313" key="2">
    <source>
        <dbReference type="EMBL" id="MDG0817487.1"/>
    </source>
</evidence>
<dbReference type="RefSeq" id="WP_277578960.1">
    <property type="nucleotide sequence ID" value="NZ_JANRMI010000004.1"/>
</dbReference>
<sequence>MEHCDATNFGKSILRKSIRNVLAAGILIELVLVPPSYGKNILLAQADENSFEVSPNGGDLSIKGATAATNRSSSSQPMNFFVSDSSRPYIPPTELYPDGALQKARKEELDEIKRAERAKDLAVKDAEDYEQRKKDAEREIQIKRRKIEDAKIEQDKMKKEQEFYEADLVQVQASKAKVDRDYTLVKESIDKYSQEFAQVKNDYEKKKNEYAQQERALKIAERDSELKINNMQVEMEKMRREISTAEGDISKSMNRKARIEAEQVRSKSELEDVANQLAATKQKRDELSDELRQANHILNNQQNEIAEHKRELVAMNAEMVQIANQTSKAKAKILADAKKMEYQIAENNGIRMTLEAEKAKYEAENVKLMAALASARSRNEASQMAMEQDRAMVLETRLKIEKTKTEISRLDSEDKKAKMDSDTLKVKMRNLASMASNSDLDESAISKWIMKKSCYLRTEPRESAEKVGIMEKNKALAGQVAGAYIKLLNSSGRPMFVNKNCATAQEEL</sequence>
<dbReference type="SUPFAM" id="SSF57997">
    <property type="entry name" value="Tropomyosin"/>
    <property type="match status" value="1"/>
</dbReference>